<feature type="transmembrane region" description="Helical" evidence="8">
    <location>
        <begin position="90"/>
        <end position="109"/>
    </location>
</feature>
<evidence type="ECO:0000256" key="3">
    <source>
        <dbReference type="ARBA" id="ARBA00022679"/>
    </source>
</evidence>
<feature type="transmembrane region" description="Helical" evidence="8">
    <location>
        <begin position="62"/>
        <end position="81"/>
    </location>
</feature>
<evidence type="ECO:0000256" key="7">
    <source>
        <dbReference type="ARBA" id="ARBA00043987"/>
    </source>
</evidence>
<feature type="transmembrane region" description="Helical" evidence="8">
    <location>
        <begin position="23"/>
        <end position="42"/>
    </location>
</feature>
<keyword evidence="5 8" id="KW-1133">Transmembrane helix</keyword>
<evidence type="ECO:0000256" key="2">
    <source>
        <dbReference type="ARBA" id="ARBA00022676"/>
    </source>
</evidence>
<sequence length="541" mass="55246">MTAPGPPGSSGPAGAGAASGARYVGLAGAALLAVAGHLGGALRDAPLGVTPASIWRAPDGPATLTCWLVGTALLVGAWWSLRHGAPSTRWVYVTAGLWALPLLVTPPMGSRDVYSYACQGWTYAHGVDPYSVGVAAAGCPWLDTVAPIWRDTPAPYGPVFVLLAALAVSLGGGLTGTIVALRVIAVAGLLLAALCLPGLARAAGVPTRRAAWLALAGPLVGVHLVAGAHNDAVMLGLLLCGLLVAIRRPGWPPALLLAGALLGLAVTVKATAVVVVPFAVLAGVRRPYTVRALVRDGGWLAGGLVGAVLVTSLVSGLGFGWVGGLTHSGDSEQWTSPPTAVGFVVGYAGALVGRDPQAVPVVRAVALLLLAGVLVVLWWRTWRALRGVNDARRVARLGVARLGVARLGVARLGVARLGVARLGMARLGVARSRVVLHGAALALVATVVLSPVFHPWYATWPLALLALTAARTTWFVLPVAVATFLALPDGTNLARFTKAPGAVAMTVLLLTLVLILLRSPTGRVQPVDHEVAGDNPDRLSS</sequence>
<accession>A0A1C4WTS8</accession>
<feature type="transmembrane region" description="Helical" evidence="8">
    <location>
        <begin position="255"/>
        <end position="279"/>
    </location>
</feature>
<dbReference type="AlphaFoldDB" id="A0A1C4WTS8"/>
<keyword evidence="4 8" id="KW-0812">Transmembrane</keyword>
<dbReference type="InterPro" id="IPR049829">
    <property type="entry name" value="MptA/B-like"/>
</dbReference>
<comment type="subcellular location">
    <subcellularLocation>
        <location evidence="1">Membrane</location>
        <topology evidence="1">Multi-pass membrane protein</topology>
    </subcellularLocation>
</comment>
<dbReference type="EMBL" id="LT607409">
    <property type="protein sequence ID" value="SCE99579.1"/>
    <property type="molecule type" value="Genomic_DNA"/>
</dbReference>
<dbReference type="Pfam" id="PF26314">
    <property type="entry name" value="MptA_B_family"/>
    <property type="match status" value="1"/>
</dbReference>
<comment type="similarity">
    <text evidence="7">Belongs to the MptA/B family.</text>
</comment>
<feature type="transmembrane region" description="Helical" evidence="8">
    <location>
        <begin position="210"/>
        <end position="226"/>
    </location>
</feature>
<dbReference type="Proteomes" id="UP000198224">
    <property type="component" value="Chromosome I"/>
</dbReference>
<evidence type="ECO:0000256" key="4">
    <source>
        <dbReference type="ARBA" id="ARBA00022692"/>
    </source>
</evidence>
<feature type="transmembrane region" description="Helical" evidence="8">
    <location>
        <begin position="180"/>
        <end position="203"/>
    </location>
</feature>
<feature type="transmembrane region" description="Helical" evidence="8">
    <location>
        <begin position="156"/>
        <end position="174"/>
    </location>
</feature>
<feature type="transmembrane region" description="Helical" evidence="8">
    <location>
        <begin position="499"/>
        <end position="517"/>
    </location>
</feature>
<keyword evidence="10" id="KW-1185">Reference proteome</keyword>
<reference evidence="10" key="1">
    <citation type="submission" date="2016-06" db="EMBL/GenBank/DDBJ databases">
        <authorList>
            <person name="Varghese N."/>
            <person name="Submissions Spin"/>
        </authorList>
    </citation>
    <scope>NUCLEOTIDE SEQUENCE [LARGE SCALE GENOMIC DNA]</scope>
    <source>
        <strain evidence="10">DSM 45160</strain>
    </source>
</reference>
<keyword evidence="2 9" id="KW-0328">Glycosyltransferase</keyword>
<feature type="transmembrane region" description="Helical" evidence="8">
    <location>
        <begin position="463"/>
        <end position="487"/>
    </location>
</feature>
<organism evidence="9 10">
    <name type="scientific">Micromonospora chokoriensis</name>
    <dbReference type="NCBI Taxonomy" id="356851"/>
    <lineage>
        <taxon>Bacteria</taxon>
        <taxon>Bacillati</taxon>
        <taxon>Actinomycetota</taxon>
        <taxon>Actinomycetes</taxon>
        <taxon>Micromonosporales</taxon>
        <taxon>Micromonosporaceae</taxon>
        <taxon>Micromonospora</taxon>
    </lineage>
</organism>
<proteinExistence type="inferred from homology"/>
<protein>
    <submittedName>
        <fullName evidence="9">Alpha-1,6-mannosyltransferase</fullName>
    </submittedName>
</protein>
<dbReference type="RefSeq" id="WP_167393625.1">
    <property type="nucleotide sequence ID" value="NZ_LT607409.1"/>
</dbReference>
<name>A0A1C4WTS8_9ACTN</name>
<feature type="transmembrane region" description="Helical" evidence="8">
    <location>
        <begin position="358"/>
        <end position="379"/>
    </location>
</feature>
<feature type="transmembrane region" description="Helical" evidence="8">
    <location>
        <begin position="299"/>
        <end position="322"/>
    </location>
</feature>
<evidence type="ECO:0000313" key="10">
    <source>
        <dbReference type="Proteomes" id="UP000198224"/>
    </source>
</evidence>
<evidence type="ECO:0000256" key="8">
    <source>
        <dbReference type="SAM" id="Phobius"/>
    </source>
</evidence>
<keyword evidence="6 8" id="KW-0472">Membrane</keyword>
<feature type="transmembrane region" description="Helical" evidence="8">
    <location>
        <begin position="232"/>
        <end position="248"/>
    </location>
</feature>
<dbReference type="NCBIfam" id="NF038066">
    <property type="entry name" value="MptB"/>
    <property type="match status" value="1"/>
</dbReference>
<feature type="transmembrane region" description="Helical" evidence="8">
    <location>
        <begin position="334"/>
        <end position="352"/>
    </location>
</feature>
<keyword evidence="3 9" id="KW-0808">Transferase</keyword>
<gene>
    <name evidence="9" type="ORF">GA0070612_2829</name>
</gene>
<dbReference type="GO" id="GO:0016757">
    <property type="term" value="F:glycosyltransferase activity"/>
    <property type="evidence" value="ECO:0007669"/>
    <property type="project" value="UniProtKB-KW"/>
</dbReference>
<evidence type="ECO:0000256" key="6">
    <source>
        <dbReference type="ARBA" id="ARBA00023136"/>
    </source>
</evidence>
<feature type="transmembrane region" description="Helical" evidence="8">
    <location>
        <begin position="434"/>
        <end position="457"/>
    </location>
</feature>
<evidence type="ECO:0000313" key="9">
    <source>
        <dbReference type="EMBL" id="SCE99579.1"/>
    </source>
</evidence>
<dbReference type="GO" id="GO:0016020">
    <property type="term" value="C:membrane"/>
    <property type="evidence" value="ECO:0007669"/>
    <property type="project" value="UniProtKB-SubCell"/>
</dbReference>
<evidence type="ECO:0000256" key="1">
    <source>
        <dbReference type="ARBA" id="ARBA00004141"/>
    </source>
</evidence>
<evidence type="ECO:0000256" key="5">
    <source>
        <dbReference type="ARBA" id="ARBA00022989"/>
    </source>
</evidence>